<dbReference type="Proteomes" id="UP000248021">
    <property type="component" value="Unassembled WGS sequence"/>
</dbReference>
<dbReference type="Pfam" id="PF01177">
    <property type="entry name" value="Asp_Glu_race"/>
    <property type="match status" value="1"/>
</dbReference>
<proteinExistence type="inferred from homology"/>
<gene>
    <name evidence="2" type="ORF">C7450_101493</name>
</gene>
<dbReference type="InterPro" id="IPR015942">
    <property type="entry name" value="Asp/Glu/hydantoin_racemase"/>
</dbReference>
<dbReference type="PANTHER" id="PTHR28047:SF5">
    <property type="entry name" value="PROTEIN DCG1"/>
    <property type="match status" value="1"/>
</dbReference>
<organism evidence="2 3">
    <name type="scientific">Chelatococcus asaccharovorans</name>
    <dbReference type="NCBI Taxonomy" id="28210"/>
    <lineage>
        <taxon>Bacteria</taxon>
        <taxon>Pseudomonadati</taxon>
        <taxon>Pseudomonadota</taxon>
        <taxon>Alphaproteobacteria</taxon>
        <taxon>Hyphomicrobiales</taxon>
        <taxon>Chelatococcaceae</taxon>
        <taxon>Chelatococcus</taxon>
    </lineage>
</organism>
<dbReference type="GO" id="GO:0047661">
    <property type="term" value="F:amino-acid racemase activity"/>
    <property type="evidence" value="ECO:0007669"/>
    <property type="project" value="InterPro"/>
</dbReference>
<dbReference type="OrthoDB" id="9791723at2"/>
<reference evidence="2 3" key="1">
    <citation type="submission" date="2018-05" db="EMBL/GenBank/DDBJ databases">
        <title>Genomic Encyclopedia of Type Strains, Phase IV (KMG-IV): sequencing the most valuable type-strain genomes for metagenomic binning, comparative biology and taxonomic classification.</title>
        <authorList>
            <person name="Goeker M."/>
        </authorList>
    </citation>
    <scope>NUCLEOTIDE SEQUENCE [LARGE SCALE GENOMIC DNA]</scope>
    <source>
        <strain evidence="2 3">DSM 6462</strain>
    </source>
</reference>
<dbReference type="AlphaFoldDB" id="A0A2V3UKB1"/>
<keyword evidence="3" id="KW-1185">Reference proteome</keyword>
<accession>A0A2V3UKB1</accession>
<protein>
    <submittedName>
        <fullName evidence="2">Asp/Glu/hydantoin racemase</fullName>
    </submittedName>
</protein>
<dbReference type="InterPro" id="IPR052186">
    <property type="entry name" value="Hydantoin_racemase-like"/>
</dbReference>
<dbReference type="Gene3D" id="3.40.50.12500">
    <property type="match status" value="1"/>
</dbReference>
<comment type="similarity">
    <text evidence="1">Belongs to the HyuE racemase family.</text>
</comment>
<evidence type="ECO:0000256" key="1">
    <source>
        <dbReference type="ARBA" id="ARBA00038414"/>
    </source>
</evidence>
<sequence>MTRIWHQSVNELQHLQVYKKALEDHGREVMGSEAELVVHGLPSGTYGGLSATAALGNAYAYHRLLGCVIENAIEAEREGYDAFVIGSFSEPFLREIRSAVDIPVASLTEAGLLVGCSLGRYIGLVSNAPAVQWMTRTAVDKHGLGARVLDVVALDPALDEPALAKAYADPEPVIASFTTAAERLVARGADVIIPAEGVLAELLMRHGVRAVAGAPIMDVVAVAWAYALMQIRLWSTTGLRVGRAWHHRRDDPALVARLAEQPR</sequence>
<dbReference type="PANTHER" id="PTHR28047">
    <property type="entry name" value="PROTEIN DCG1"/>
    <property type="match status" value="1"/>
</dbReference>
<name>A0A2V3UKB1_9HYPH</name>
<dbReference type="EMBL" id="QJJK01000001">
    <property type="protein sequence ID" value="PXW64734.1"/>
    <property type="molecule type" value="Genomic_DNA"/>
</dbReference>
<evidence type="ECO:0000313" key="2">
    <source>
        <dbReference type="EMBL" id="PXW64734.1"/>
    </source>
</evidence>
<comment type="caution">
    <text evidence="2">The sequence shown here is derived from an EMBL/GenBank/DDBJ whole genome shotgun (WGS) entry which is preliminary data.</text>
</comment>
<dbReference type="RefSeq" id="WP_110372773.1">
    <property type="nucleotide sequence ID" value="NZ_JAHBRY010000001.1"/>
</dbReference>
<evidence type="ECO:0000313" key="3">
    <source>
        <dbReference type="Proteomes" id="UP000248021"/>
    </source>
</evidence>
<dbReference type="InterPro" id="IPR053714">
    <property type="entry name" value="Iso_Racemase_Enz_sf"/>
</dbReference>